<dbReference type="GO" id="GO:0030170">
    <property type="term" value="F:pyridoxal phosphate binding"/>
    <property type="evidence" value="ECO:0007669"/>
    <property type="project" value="InterPro"/>
</dbReference>
<evidence type="ECO:0000256" key="7">
    <source>
        <dbReference type="RuleBase" id="RU000382"/>
    </source>
</evidence>
<dbReference type="EC" id="4.1.1.15" evidence="3"/>
<evidence type="ECO:0000256" key="4">
    <source>
        <dbReference type="ARBA" id="ARBA00022898"/>
    </source>
</evidence>
<evidence type="ECO:0000313" key="8">
    <source>
        <dbReference type="EMBL" id="EHU49727.1"/>
    </source>
</evidence>
<comment type="similarity">
    <text evidence="2 7">Belongs to the group II decarboxylase family.</text>
</comment>
<comment type="caution">
    <text evidence="8">The sequence shown here is derived from an EMBL/GenBank/DDBJ whole genome shotgun (WGS) entry which is preliminary data.</text>
</comment>
<evidence type="ECO:0000256" key="6">
    <source>
        <dbReference type="ARBA" id="ARBA00048868"/>
    </source>
</evidence>
<protein>
    <recommendedName>
        <fullName evidence="3">glutamate decarboxylase</fullName>
        <ecNumber evidence="3">4.1.1.15</ecNumber>
    </recommendedName>
</protein>
<evidence type="ECO:0000313" key="9">
    <source>
        <dbReference type="Proteomes" id="UP000005272"/>
    </source>
</evidence>
<name>A0A828UFP0_ECOLX</name>
<evidence type="ECO:0000256" key="3">
    <source>
        <dbReference type="ARBA" id="ARBA00012421"/>
    </source>
</evidence>
<comment type="catalytic activity">
    <reaction evidence="6">
        <text>L-glutamate + H(+) = 4-aminobutanoate + CO2</text>
        <dbReference type="Rhea" id="RHEA:17785"/>
        <dbReference type="ChEBI" id="CHEBI:15378"/>
        <dbReference type="ChEBI" id="CHEBI:16526"/>
        <dbReference type="ChEBI" id="CHEBI:29985"/>
        <dbReference type="ChEBI" id="CHEBI:59888"/>
        <dbReference type="EC" id="4.1.1.15"/>
    </reaction>
</comment>
<proteinExistence type="inferred from homology"/>
<dbReference type="InterPro" id="IPR015424">
    <property type="entry name" value="PyrdxlP-dep_Trfase"/>
</dbReference>
<dbReference type="Pfam" id="PF00282">
    <property type="entry name" value="Pyridoxal_deC"/>
    <property type="match status" value="1"/>
</dbReference>
<dbReference type="GO" id="GO:0004351">
    <property type="term" value="F:glutamate decarboxylase activity"/>
    <property type="evidence" value="ECO:0007669"/>
    <property type="project" value="UniProtKB-EC"/>
</dbReference>
<evidence type="ECO:0000256" key="1">
    <source>
        <dbReference type="ARBA" id="ARBA00001933"/>
    </source>
</evidence>
<accession>A0A828UFP0</accession>
<dbReference type="InterPro" id="IPR002129">
    <property type="entry name" value="PyrdxlP-dep_de-COase"/>
</dbReference>
<dbReference type="SUPFAM" id="SSF53383">
    <property type="entry name" value="PLP-dependent transferases"/>
    <property type="match status" value="1"/>
</dbReference>
<evidence type="ECO:0000256" key="5">
    <source>
        <dbReference type="ARBA" id="ARBA00023239"/>
    </source>
</evidence>
<keyword evidence="5 7" id="KW-0456">Lyase</keyword>
<evidence type="ECO:0000256" key="2">
    <source>
        <dbReference type="ARBA" id="ARBA00009533"/>
    </source>
</evidence>
<dbReference type="PANTHER" id="PTHR43321">
    <property type="entry name" value="GLUTAMATE DECARBOXYLASE"/>
    <property type="match status" value="1"/>
</dbReference>
<dbReference type="GO" id="GO:0006538">
    <property type="term" value="P:L-glutamate catabolic process"/>
    <property type="evidence" value="ECO:0007669"/>
    <property type="project" value="TreeGrafter"/>
</dbReference>
<dbReference type="InterPro" id="IPR015421">
    <property type="entry name" value="PyrdxlP-dep_Trfase_major"/>
</dbReference>
<sequence length="79" mass="8971">MIYKDEYPQMAEPEGRCVRMLSDSWSFPDSRHTLGCSTIGSSEAAMLGRLALKWQWCKKREVQGKSTEPDLRSCANMLA</sequence>
<reference evidence="8 9" key="1">
    <citation type="journal article" date="2012" name="J. Bacteriol.">
        <title>Draft Genome Sequences of the Diarrheagenic Escherichia coli Collection.</title>
        <authorList>
            <person name="Hazen T.H."/>
            <person name="Sahl J.W."/>
            <person name="Redman J.C."/>
            <person name="Morris C.R."/>
            <person name="Daugherty S.C."/>
            <person name="Chibucos M.C."/>
            <person name="Sengamalay N.A."/>
            <person name="Fraser-Liggett C.M."/>
            <person name="Steinsland H."/>
            <person name="Whittam T.S."/>
            <person name="Whittam B."/>
            <person name="Manning S.D."/>
            <person name="Rasko D.A."/>
        </authorList>
    </citation>
    <scope>NUCLEOTIDE SEQUENCE [LARGE SCALE GENOMIC DNA]</scope>
    <source>
        <strain evidence="8 9">DEC2D</strain>
    </source>
</reference>
<dbReference type="InterPro" id="IPR010107">
    <property type="entry name" value="Glutamate_decarboxylase"/>
</dbReference>
<dbReference type="PANTHER" id="PTHR43321:SF3">
    <property type="entry name" value="GLUTAMATE DECARBOXYLASE"/>
    <property type="match status" value="1"/>
</dbReference>
<dbReference type="GO" id="GO:0005829">
    <property type="term" value="C:cytosol"/>
    <property type="evidence" value="ECO:0007669"/>
    <property type="project" value="TreeGrafter"/>
</dbReference>
<gene>
    <name evidence="8" type="ORF">ECDEC2D_5220</name>
</gene>
<organism evidence="8 9">
    <name type="scientific">Escherichia coli DEC2D</name>
    <dbReference type="NCBI Taxonomy" id="868141"/>
    <lineage>
        <taxon>Bacteria</taxon>
        <taxon>Pseudomonadati</taxon>
        <taxon>Pseudomonadota</taxon>
        <taxon>Gammaproteobacteria</taxon>
        <taxon>Enterobacterales</taxon>
        <taxon>Enterobacteriaceae</taxon>
        <taxon>Escherichia</taxon>
    </lineage>
</organism>
<dbReference type="EMBL" id="AIFC01000006">
    <property type="protein sequence ID" value="EHU49727.1"/>
    <property type="molecule type" value="Genomic_DNA"/>
</dbReference>
<dbReference type="Proteomes" id="UP000005272">
    <property type="component" value="Unassembled WGS sequence"/>
</dbReference>
<dbReference type="Gene3D" id="3.40.640.10">
    <property type="entry name" value="Type I PLP-dependent aspartate aminotransferase-like (Major domain)"/>
    <property type="match status" value="1"/>
</dbReference>
<comment type="cofactor">
    <cofactor evidence="1 7">
        <name>pyridoxal 5'-phosphate</name>
        <dbReference type="ChEBI" id="CHEBI:597326"/>
    </cofactor>
</comment>
<dbReference type="AlphaFoldDB" id="A0A828UFP0"/>
<keyword evidence="4 7" id="KW-0663">Pyridoxal phosphate</keyword>